<evidence type="ECO:0000256" key="5">
    <source>
        <dbReference type="ARBA" id="ARBA00022692"/>
    </source>
</evidence>
<dbReference type="PANTHER" id="PTHR30026:SF22">
    <property type="entry name" value="OUTER MEMBRANE EFFLUX PROTEIN"/>
    <property type="match status" value="1"/>
</dbReference>
<dbReference type="SUPFAM" id="SSF56954">
    <property type="entry name" value="Outer membrane efflux proteins (OEP)"/>
    <property type="match status" value="1"/>
</dbReference>
<keyword evidence="10" id="KW-1185">Reference proteome</keyword>
<evidence type="ECO:0000313" key="10">
    <source>
        <dbReference type="Proteomes" id="UP001598130"/>
    </source>
</evidence>
<organism evidence="9 10">
    <name type="scientific">Phenylobacterium ferrooxidans</name>
    <dbReference type="NCBI Taxonomy" id="2982689"/>
    <lineage>
        <taxon>Bacteria</taxon>
        <taxon>Pseudomonadati</taxon>
        <taxon>Pseudomonadota</taxon>
        <taxon>Alphaproteobacteria</taxon>
        <taxon>Caulobacterales</taxon>
        <taxon>Caulobacteraceae</taxon>
        <taxon>Phenylobacterium</taxon>
    </lineage>
</organism>
<keyword evidence="5" id="KW-0812">Transmembrane</keyword>
<dbReference type="PANTHER" id="PTHR30026">
    <property type="entry name" value="OUTER MEMBRANE PROTEIN TOLC"/>
    <property type="match status" value="1"/>
</dbReference>
<dbReference type="InterPro" id="IPR051906">
    <property type="entry name" value="TolC-like"/>
</dbReference>
<evidence type="ECO:0000313" key="9">
    <source>
        <dbReference type="EMBL" id="MFD3264376.1"/>
    </source>
</evidence>
<evidence type="ECO:0000256" key="4">
    <source>
        <dbReference type="ARBA" id="ARBA00022452"/>
    </source>
</evidence>
<dbReference type="Proteomes" id="UP001598130">
    <property type="component" value="Unassembled WGS sequence"/>
</dbReference>
<dbReference type="InterPro" id="IPR010130">
    <property type="entry name" value="T1SS_OMP_TolC"/>
</dbReference>
<dbReference type="NCBIfam" id="TIGR01844">
    <property type="entry name" value="type_I_sec_TolC"/>
    <property type="match status" value="1"/>
</dbReference>
<reference evidence="9 10" key="1">
    <citation type="submission" date="2022-09" db="EMBL/GenBank/DDBJ databases">
        <title>New species of Phenylobacterium.</title>
        <authorList>
            <person name="Mieszkin S."/>
        </authorList>
    </citation>
    <scope>NUCLEOTIDE SEQUENCE [LARGE SCALE GENOMIC DNA]</scope>
    <source>
        <strain evidence="9 10">HK31-G</strain>
    </source>
</reference>
<evidence type="ECO:0000256" key="7">
    <source>
        <dbReference type="ARBA" id="ARBA00023237"/>
    </source>
</evidence>
<evidence type="ECO:0000256" key="8">
    <source>
        <dbReference type="SAM" id="SignalP"/>
    </source>
</evidence>
<name>A0ABW6CRK0_9CAUL</name>
<dbReference type="InterPro" id="IPR003423">
    <property type="entry name" value="OMP_efflux"/>
</dbReference>
<sequence>MERILSRVIAAMAASFSAVAVSAHAETLAEAIALAYESNPTLEAQRSQVRVLDEGYVQARAGLRPQLSISSTASYSNTSVNAGRGGLVDTNGDGIPDTAITTGGVTERNFGNASLSLNQPLYTGGRTIAAMSAAEADIFAGRATLRDVEASVLLNVTQAYSDVLRDQRIVAIRRQDVDTLDKRLEETQARFDVGELTGTDVAQAKARLGSSRAQLAAAEGQLEISRANYEAVVGRPPGDLAPQPLLDELLPKDVLEALDVARAESPRIQAAELAERASRARVAVARAQRRPSISLRGGYGYSGQVDPFITDRFARNLSASVVTTVPIYSGGVIASQVRQAVERNNTDRIRLEGVERQVRQVIAQAWSQLRTANVAADANEGVVQAAKIAVEGTRLEFDVGLRTTLDILNAELELRNAELALVTSRRDAYVAGVALLNAIGRLEARRLAPEVALYSPERSFEGVRRQGLWVPVDAVAQTLDRVGAPAGAIQRKR</sequence>
<evidence type="ECO:0000256" key="1">
    <source>
        <dbReference type="ARBA" id="ARBA00004442"/>
    </source>
</evidence>
<evidence type="ECO:0000256" key="3">
    <source>
        <dbReference type="ARBA" id="ARBA00022448"/>
    </source>
</evidence>
<evidence type="ECO:0000256" key="6">
    <source>
        <dbReference type="ARBA" id="ARBA00023136"/>
    </source>
</evidence>
<accession>A0ABW6CRK0</accession>
<dbReference type="RefSeq" id="WP_377369953.1">
    <property type="nucleotide sequence ID" value="NZ_JAOTJD010000017.1"/>
</dbReference>
<keyword evidence="7" id="KW-0998">Cell outer membrane</keyword>
<proteinExistence type="inferred from homology"/>
<keyword evidence="6" id="KW-0472">Membrane</keyword>
<dbReference type="Gene3D" id="1.20.1600.10">
    <property type="entry name" value="Outer membrane efflux proteins (OEP)"/>
    <property type="match status" value="1"/>
</dbReference>
<keyword evidence="8" id="KW-0732">Signal</keyword>
<protein>
    <submittedName>
        <fullName evidence="9">TolC family outer membrane protein</fullName>
    </submittedName>
</protein>
<comment type="similarity">
    <text evidence="2">Belongs to the outer membrane factor (OMF) (TC 1.B.17) family.</text>
</comment>
<comment type="caution">
    <text evidence="9">The sequence shown here is derived from an EMBL/GenBank/DDBJ whole genome shotgun (WGS) entry which is preliminary data.</text>
</comment>
<feature type="signal peptide" evidence="8">
    <location>
        <begin position="1"/>
        <end position="25"/>
    </location>
</feature>
<comment type="subcellular location">
    <subcellularLocation>
        <location evidence="1">Cell outer membrane</location>
    </subcellularLocation>
</comment>
<evidence type="ECO:0000256" key="2">
    <source>
        <dbReference type="ARBA" id="ARBA00007613"/>
    </source>
</evidence>
<dbReference type="Pfam" id="PF02321">
    <property type="entry name" value="OEP"/>
    <property type="match status" value="2"/>
</dbReference>
<gene>
    <name evidence="9" type="ORF">OCL97_10450</name>
</gene>
<keyword evidence="4" id="KW-1134">Transmembrane beta strand</keyword>
<dbReference type="EMBL" id="JAOTJD010000017">
    <property type="protein sequence ID" value="MFD3264376.1"/>
    <property type="molecule type" value="Genomic_DNA"/>
</dbReference>
<feature type="chain" id="PRO_5045616185" evidence="8">
    <location>
        <begin position="26"/>
        <end position="493"/>
    </location>
</feature>
<keyword evidence="3" id="KW-0813">Transport</keyword>